<reference evidence="4 5" key="1">
    <citation type="submission" date="2017-07" db="EMBL/GenBank/DDBJ databases">
        <title>Draft sequence of Rhodococcus enclensis 23b-28.</title>
        <authorList>
            <person name="Besaury L."/>
            <person name="Sancelme M."/>
            <person name="Amato P."/>
            <person name="Lallement A."/>
            <person name="Delort A.-M."/>
        </authorList>
    </citation>
    <scope>NUCLEOTIDE SEQUENCE [LARGE SCALE GENOMIC DNA]</scope>
    <source>
        <strain evidence="4 5">23b-28</strain>
    </source>
</reference>
<protein>
    <recommendedName>
        <fullName evidence="3">Helicase ATP-binding domain-containing protein</fullName>
    </recommendedName>
</protein>
<evidence type="ECO:0000259" key="3">
    <source>
        <dbReference type="SMART" id="SM00487"/>
    </source>
</evidence>
<dbReference type="Proteomes" id="UP000230886">
    <property type="component" value="Unassembled WGS sequence"/>
</dbReference>
<keyword evidence="1" id="KW-0175">Coiled coil</keyword>
<organism evidence="4 5">
    <name type="scientific">Rhodococcus qingshengii</name>
    <dbReference type="NCBI Taxonomy" id="334542"/>
    <lineage>
        <taxon>Bacteria</taxon>
        <taxon>Bacillati</taxon>
        <taxon>Actinomycetota</taxon>
        <taxon>Actinomycetes</taxon>
        <taxon>Mycobacteriales</taxon>
        <taxon>Nocardiaceae</taxon>
        <taxon>Rhodococcus</taxon>
        <taxon>Rhodococcus erythropolis group</taxon>
    </lineage>
</organism>
<dbReference type="Pfam" id="PF00271">
    <property type="entry name" value="Helicase_C"/>
    <property type="match status" value="1"/>
</dbReference>
<dbReference type="SMART" id="SM00487">
    <property type="entry name" value="DEXDc"/>
    <property type="match status" value="1"/>
</dbReference>
<dbReference type="PRINTS" id="PR00507">
    <property type="entry name" value="N12N6MTFRASE"/>
</dbReference>
<dbReference type="Gene3D" id="3.40.50.300">
    <property type="entry name" value="P-loop containing nucleotide triphosphate hydrolases"/>
    <property type="match status" value="2"/>
</dbReference>
<dbReference type="PANTHER" id="PTHR41313">
    <property type="entry name" value="ADENINE-SPECIFIC METHYLTRANSFERASE"/>
    <property type="match status" value="1"/>
</dbReference>
<dbReference type="InterPro" id="IPR052933">
    <property type="entry name" value="DNA_Protect_Modify"/>
</dbReference>
<evidence type="ECO:0000313" key="4">
    <source>
        <dbReference type="EMBL" id="PCK24339.1"/>
    </source>
</evidence>
<feature type="compositionally biased region" description="Basic and acidic residues" evidence="2">
    <location>
        <begin position="1655"/>
        <end position="1667"/>
    </location>
</feature>
<evidence type="ECO:0000256" key="1">
    <source>
        <dbReference type="SAM" id="Coils"/>
    </source>
</evidence>
<dbReference type="PANTHER" id="PTHR41313:SF1">
    <property type="entry name" value="DNA METHYLASE ADENINE-SPECIFIC DOMAIN-CONTAINING PROTEIN"/>
    <property type="match status" value="1"/>
</dbReference>
<feature type="domain" description="Helicase ATP-binding" evidence="3">
    <location>
        <begin position="787"/>
        <end position="1054"/>
    </location>
</feature>
<dbReference type="InterPro" id="IPR027417">
    <property type="entry name" value="P-loop_NTPase"/>
</dbReference>
<sequence length="1679" mass="182850">MPPVPSGIRARISANLDAIRTLHRIEEHGKSATAEEQQILSRWSSWGAASQIFDDSRQDLRDDAAELRALIGEQAWLAAQRTVLNAHYTDPAIVAAIWDHLGDLGFTGGEVLEPGSGSGTFIGLAPRAARMTGVELDPTTARISAQLYPAATIRTESFADTPLPEGAFDAVVGNVPFSGAKLHDPVHNLGNHSMHNHFILKSLALVKPGGMVAVITSAFTMDAQNPSARREIAGRADFLGAIRLPTGAHRRTAGTDAVTDVLILRRRDGIPVSVGGDFERTIEKSATRAGMLDGDAPEVATVRMNEYFERHPEMVLGTVEVGHGMYSSDTVKVNAGDRDLVSDLRGALAQVAAQARGAGVVHAPRGISADERRVAAVVGGSPAHFPGHISLSPDGEFRRRTVYGTDEPLTVQSSQQRELRGLLGIRDATVALLEAEAASAQDNESIGDLRSVLNARYDAYVDRYGPINRCSWHPSGRLDADTGEPVLSVRRPPVMRTFREDPHQPAVMALEDYDATTDTASKMAIMSRRVVAPRTPRLGADTPADALAICMDTHGRIDIEVVAQLLGVEEHSAREQLRGLVFADPEQGGALVSAAEYLSGDVRAKLSAAETALVDDPHTYSENIAPLSAVIPEDLGPAEIDARLGAAWIEADDVENFLQEVLGDTTILVSRGVGSEWRVNGGVGGVLSTEEFGTERVPAPKLAEYRLRQKAIRVYDPDEDGNSRIFNPTETDAANEKAAQLGERFSEWVWENPRRAQRLADEYNRRFNGIVLRSYPTEHMTLPGLTKDFTPRPHQLSAVARMVAEPNVGLFHAVGAGKTAEMAMGVMELRRLGLVNKPAMVVPNHMLDQFSREFLQAYPQARVLAAGTDDLAGDKRRAFVARATTGDWDAIVMTRGSFARLVVSNETARWYHDREIAPRREYLAALKRNGGAGRTIKRTEDLILKAEEKLKSKLSGPVDPGITFEQTGIDYLVVDELHDYKNLSTDTNIQSAAIAGSQRAQDLHMKIEYLRDKHNGRAVTGATATPIANSITEAYVMQRYLRPDLMEAAGITNFDQWAGTFASTKAELEMSVDGNSWSLKERVSGFRNVPELLKMFHVAADVKTAEDLDLPTPAIARRGDGQRVPELISVPATQAQRDFVISLGERADAVRKKLVEPTVDNMLKISSEGRAAALDLRLLTRKAHTARELAAIEDGDDLFADAGTALEEAQADSGHKIGAAATWLHRNWEENKDNVYVGKDGAPHPRRGGLHLVFCDLGTPGEGWNVYDELASELTTKGVPREQIAFIHDAKTDKAKAAMFGDAKSGKIAILVGSTSKMGVGTNVQDRVVSLMHIDCPWRPADLEQRDGRGVRQGNQNAEIRIGIAITEGTFDARMWSTQSRKATFINQFMRGSLDVREIDDIGDAAMNANEAVAIASGNPLVLEKAEVDAEVGKLERLRRSHQRSQSMLALRVRESEYRIPELEKSIATFTSALEQRVSTRGEKFVIELDGSTIDSRIEAGDAIAARLYALIEDRSSHWKEIDGGRIGRLGGFELHARNVPNGRSADAAIVFPDIDGHTVTFNAGTLRNGGVGIAVKLENAIEGMDRRLANAERELATAVGEKGRSEARLGLKFEHEERLEALKVRKRAIDIELRGDPEPEAGEESEPTPQSDSRAVERSRPSHLDRSGGPSPGVNRDR</sequence>
<dbReference type="InterPro" id="IPR001650">
    <property type="entry name" value="Helicase_C-like"/>
</dbReference>
<evidence type="ECO:0000313" key="5">
    <source>
        <dbReference type="Proteomes" id="UP000230886"/>
    </source>
</evidence>
<proteinExistence type="predicted"/>
<dbReference type="Gene3D" id="3.40.50.150">
    <property type="entry name" value="Vaccinia Virus protein VP39"/>
    <property type="match status" value="1"/>
</dbReference>
<evidence type="ECO:0000256" key="2">
    <source>
        <dbReference type="SAM" id="MobiDB-lite"/>
    </source>
</evidence>
<accession>A0A2A5J572</accession>
<gene>
    <name evidence="4" type="ORF">CHR55_26505</name>
</gene>
<feature type="coiled-coil region" evidence="1">
    <location>
        <begin position="1575"/>
        <end position="1609"/>
    </location>
</feature>
<dbReference type="CDD" id="cd02440">
    <property type="entry name" value="AdoMet_MTases"/>
    <property type="match status" value="1"/>
</dbReference>
<dbReference type="InterPro" id="IPR029063">
    <property type="entry name" value="SAM-dependent_MTases_sf"/>
</dbReference>
<comment type="caution">
    <text evidence="4">The sequence shown here is derived from an EMBL/GenBank/DDBJ whole genome shotgun (WGS) entry which is preliminary data.</text>
</comment>
<feature type="region of interest" description="Disordered" evidence="2">
    <location>
        <begin position="1633"/>
        <end position="1679"/>
    </location>
</feature>
<dbReference type="SUPFAM" id="SSF52540">
    <property type="entry name" value="P-loop containing nucleoside triphosphate hydrolases"/>
    <property type="match status" value="2"/>
</dbReference>
<name>A0A2A5J572_RHOSG</name>
<dbReference type="SUPFAM" id="SSF53335">
    <property type="entry name" value="S-adenosyl-L-methionine-dependent methyltransferases"/>
    <property type="match status" value="1"/>
</dbReference>
<dbReference type="InterPro" id="IPR014001">
    <property type="entry name" value="Helicase_ATP-bd"/>
</dbReference>
<dbReference type="EMBL" id="NOVD01000032">
    <property type="protein sequence ID" value="PCK24339.1"/>
    <property type="molecule type" value="Genomic_DNA"/>
</dbReference>